<dbReference type="PANTHER" id="PTHR33991">
    <property type="entry name" value="DNA REPAIR PROTEIN RECO"/>
    <property type="match status" value="1"/>
</dbReference>
<name>A0ABV9SYZ5_9BACT</name>
<comment type="function">
    <text evidence="4">Involved in DNA repair and RecF pathway recombination.</text>
</comment>
<dbReference type="NCBIfam" id="TIGR00613">
    <property type="entry name" value="reco"/>
    <property type="match status" value="1"/>
</dbReference>
<dbReference type="Pfam" id="PF11967">
    <property type="entry name" value="RecO_N"/>
    <property type="match status" value="1"/>
</dbReference>
<dbReference type="Pfam" id="PF02565">
    <property type="entry name" value="RecO_C"/>
    <property type="match status" value="1"/>
</dbReference>
<evidence type="ECO:0000313" key="7">
    <source>
        <dbReference type="Proteomes" id="UP001595818"/>
    </source>
</evidence>
<dbReference type="InterPro" id="IPR022572">
    <property type="entry name" value="DNA_rep/recomb_RecO_N"/>
</dbReference>
<evidence type="ECO:0000256" key="3">
    <source>
        <dbReference type="ARBA" id="ARBA00023204"/>
    </source>
</evidence>
<dbReference type="HAMAP" id="MF_00201">
    <property type="entry name" value="RecO"/>
    <property type="match status" value="1"/>
</dbReference>
<evidence type="ECO:0000313" key="6">
    <source>
        <dbReference type="EMBL" id="MFC4871478.1"/>
    </source>
</evidence>
<dbReference type="SUPFAM" id="SSF57863">
    <property type="entry name" value="ArfGap/RecO-like zinc finger"/>
    <property type="match status" value="1"/>
</dbReference>
<comment type="similarity">
    <text evidence="4">Belongs to the RecO family.</text>
</comment>
<dbReference type="EMBL" id="JBHSJJ010000003">
    <property type="protein sequence ID" value="MFC4871478.1"/>
    <property type="molecule type" value="Genomic_DNA"/>
</dbReference>
<feature type="domain" description="DNA replication/recombination mediator RecO N-terminal" evidence="5">
    <location>
        <begin position="1"/>
        <end position="81"/>
    </location>
</feature>
<reference evidence="7" key="1">
    <citation type="journal article" date="2019" name="Int. J. Syst. Evol. Microbiol.">
        <title>The Global Catalogue of Microorganisms (GCM) 10K type strain sequencing project: providing services to taxonomists for standard genome sequencing and annotation.</title>
        <authorList>
            <consortium name="The Broad Institute Genomics Platform"/>
            <consortium name="The Broad Institute Genome Sequencing Center for Infectious Disease"/>
            <person name="Wu L."/>
            <person name="Ma J."/>
        </authorList>
    </citation>
    <scope>NUCLEOTIDE SEQUENCE [LARGE SCALE GENOMIC DNA]</scope>
    <source>
        <strain evidence="7">CGMCC 4.7466</strain>
    </source>
</reference>
<gene>
    <name evidence="4 6" type="primary">recO</name>
    <name evidence="6" type="ORF">ACFPFU_07255</name>
</gene>
<keyword evidence="2 4" id="KW-0233">DNA recombination</keyword>
<proteinExistence type="inferred from homology"/>
<evidence type="ECO:0000256" key="1">
    <source>
        <dbReference type="ARBA" id="ARBA00022763"/>
    </source>
</evidence>
<dbReference type="RefSeq" id="WP_377062977.1">
    <property type="nucleotide sequence ID" value="NZ_JBHSJJ010000003.1"/>
</dbReference>
<evidence type="ECO:0000256" key="2">
    <source>
        <dbReference type="ARBA" id="ARBA00023172"/>
    </source>
</evidence>
<keyword evidence="1 4" id="KW-0227">DNA damage</keyword>
<comment type="caution">
    <text evidence="6">The sequence shown here is derived from an EMBL/GenBank/DDBJ whole genome shotgun (WGS) entry which is preliminary data.</text>
</comment>
<dbReference type="InterPro" id="IPR012340">
    <property type="entry name" value="NA-bd_OB-fold"/>
</dbReference>
<dbReference type="PANTHER" id="PTHR33991:SF1">
    <property type="entry name" value="DNA REPAIR PROTEIN RECO"/>
    <property type="match status" value="1"/>
</dbReference>
<dbReference type="SUPFAM" id="SSF50249">
    <property type="entry name" value="Nucleic acid-binding proteins"/>
    <property type="match status" value="1"/>
</dbReference>
<evidence type="ECO:0000256" key="4">
    <source>
        <dbReference type="HAMAP-Rule" id="MF_00201"/>
    </source>
</evidence>
<protein>
    <recommendedName>
        <fullName evidence="4">DNA repair protein RecO</fullName>
    </recommendedName>
    <alternativeName>
        <fullName evidence="4">Recombination protein O</fullName>
    </alternativeName>
</protein>
<evidence type="ECO:0000259" key="5">
    <source>
        <dbReference type="Pfam" id="PF11967"/>
    </source>
</evidence>
<dbReference type="InterPro" id="IPR003717">
    <property type="entry name" value="RecO"/>
</dbReference>
<keyword evidence="7" id="KW-1185">Reference proteome</keyword>
<organism evidence="6 7">
    <name type="scientific">Negadavirga shengliensis</name>
    <dbReference type="NCBI Taxonomy" id="1389218"/>
    <lineage>
        <taxon>Bacteria</taxon>
        <taxon>Pseudomonadati</taxon>
        <taxon>Bacteroidota</taxon>
        <taxon>Cytophagia</taxon>
        <taxon>Cytophagales</taxon>
        <taxon>Cyclobacteriaceae</taxon>
        <taxon>Negadavirga</taxon>
    </lineage>
</organism>
<dbReference type="Gene3D" id="2.40.50.140">
    <property type="entry name" value="Nucleic acid-binding proteins"/>
    <property type="match status" value="1"/>
</dbReference>
<accession>A0ABV9SYZ5</accession>
<keyword evidence="3 4" id="KW-0234">DNA repair</keyword>
<dbReference type="Proteomes" id="UP001595818">
    <property type="component" value="Unassembled WGS sequence"/>
</dbReference>
<sequence length="226" mass="26219">MLRKTKGIVVNYIKYRDSSIITRVFTCELGMKTYIVNGVRSPKSKTKMAHYQPLTLLDLVVYEKESASINRIAEAKLAHAFQRIPFDFYRSGIAMFMGEVLSKVVYDDYQNESLFDFLWSTICLLDSKDYHRSTFILAFLSKASRFLGFEPEGSADFFGQLPQDNAGLDFRLKVTHMDQLMEMGFECRKIPQDIRKALLDDWLLFYKVHIESFGDLKSIQILRSLT</sequence>
<dbReference type="InterPro" id="IPR037278">
    <property type="entry name" value="ARFGAP/RecO"/>
</dbReference>